<evidence type="ECO:0000313" key="1">
    <source>
        <dbReference type="EMBL" id="MCS2791514.1"/>
    </source>
</evidence>
<protein>
    <recommendedName>
        <fullName evidence="3">Secreted protein</fullName>
    </recommendedName>
</protein>
<proteinExistence type="predicted"/>
<dbReference type="RefSeq" id="WP_130061711.1">
    <property type="nucleotide sequence ID" value="NZ_CABMFH010000019.1"/>
</dbReference>
<dbReference type="Proteomes" id="UP001204548">
    <property type="component" value="Unassembled WGS sequence"/>
</dbReference>
<comment type="caution">
    <text evidence="1">The sequence shown here is derived from an EMBL/GenBank/DDBJ whole genome shotgun (WGS) entry which is preliminary data.</text>
</comment>
<evidence type="ECO:0008006" key="3">
    <source>
        <dbReference type="Google" id="ProtNLM"/>
    </source>
</evidence>
<name>A0AAW5NSA1_9BACE</name>
<dbReference type="EMBL" id="JANUTS010000001">
    <property type="protein sequence ID" value="MCS2791514.1"/>
    <property type="molecule type" value="Genomic_DNA"/>
</dbReference>
<dbReference type="AlphaFoldDB" id="A0AAW5NSA1"/>
<organism evidence="1 2">
    <name type="scientific">Bacteroides faecis</name>
    <dbReference type="NCBI Taxonomy" id="674529"/>
    <lineage>
        <taxon>Bacteria</taxon>
        <taxon>Pseudomonadati</taxon>
        <taxon>Bacteroidota</taxon>
        <taxon>Bacteroidia</taxon>
        <taxon>Bacteroidales</taxon>
        <taxon>Bacteroidaceae</taxon>
        <taxon>Bacteroides</taxon>
    </lineage>
</organism>
<evidence type="ECO:0000313" key="2">
    <source>
        <dbReference type="Proteomes" id="UP001204548"/>
    </source>
</evidence>
<reference evidence="1" key="1">
    <citation type="submission" date="2022-08" db="EMBL/GenBank/DDBJ databases">
        <title>Genome Sequencing of Bacteroides fragilis Group Isolates with Nanopore Technology.</title>
        <authorList>
            <person name="Tisza M.J."/>
            <person name="Smith D."/>
            <person name="Dekker J.P."/>
        </authorList>
    </citation>
    <scope>NUCLEOTIDE SEQUENCE</scope>
    <source>
        <strain evidence="1">BFG-351</strain>
    </source>
</reference>
<accession>A0AAW5NSA1</accession>
<sequence length="116" mass="13252">MTIAIVHSIVSRIILLFQLDYLIKSPFVSMLGGQRKHSGRGVEGMLCSCHPFGMLVPRLWHDCAIAVAQLCQALCTIVSEVWHNRFRRWHNRSHSLSQTVWILERETTKGKVLVTV</sequence>
<gene>
    <name evidence="1" type="ORF">NXW97_05720</name>
</gene>